<protein>
    <submittedName>
        <fullName evidence="1">9156_t:CDS:1</fullName>
    </submittedName>
</protein>
<proteinExistence type="predicted"/>
<dbReference type="EMBL" id="CAJVPJ010004173">
    <property type="protein sequence ID" value="CAG8649289.1"/>
    <property type="molecule type" value="Genomic_DNA"/>
</dbReference>
<dbReference type="AlphaFoldDB" id="A0A9N9DVZ1"/>
<accession>A0A9N9DVZ1</accession>
<reference evidence="1" key="1">
    <citation type="submission" date="2021-06" db="EMBL/GenBank/DDBJ databases">
        <authorList>
            <person name="Kallberg Y."/>
            <person name="Tangrot J."/>
            <person name="Rosling A."/>
        </authorList>
    </citation>
    <scope>NUCLEOTIDE SEQUENCE</scope>
    <source>
        <strain evidence="1">IA702</strain>
    </source>
</reference>
<evidence type="ECO:0000313" key="1">
    <source>
        <dbReference type="EMBL" id="CAG8649289.1"/>
    </source>
</evidence>
<evidence type="ECO:0000313" key="2">
    <source>
        <dbReference type="Proteomes" id="UP000789572"/>
    </source>
</evidence>
<gene>
    <name evidence="1" type="ORF">POCULU_LOCUS9861</name>
</gene>
<organism evidence="1 2">
    <name type="scientific">Paraglomus occultum</name>
    <dbReference type="NCBI Taxonomy" id="144539"/>
    <lineage>
        <taxon>Eukaryota</taxon>
        <taxon>Fungi</taxon>
        <taxon>Fungi incertae sedis</taxon>
        <taxon>Mucoromycota</taxon>
        <taxon>Glomeromycotina</taxon>
        <taxon>Glomeromycetes</taxon>
        <taxon>Paraglomerales</taxon>
        <taxon>Paraglomeraceae</taxon>
        <taxon>Paraglomus</taxon>
    </lineage>
</organism>
<keyword evidence="2" id="KW-1185">Reference proteome</keyword>
<name>A0A9N9DVZ1_9GLOM</name>
<dbReference type="Proteomes" id="UP000789572">
    <property type="component" value="Unassembled WGS sequence"/>
</dbReference>
<feature type="non-terminal residue" evidence="1">
    <location>
        <position position="69"/>
    </location>
</feature>
<comment type="caution">
    <text evidence="1">The sequence shown here is derived from an EMBL/GenBank/DDBJ whole genome shotgun (WGS) entry which is preliminary data.</text>
</comment>
<sequence>TELDICNAFYLTDCLDETASDNYEPIGEVVHKAPGEDEAFTHQLNSEADPSVLYTISTLGIRGKTRLPL</sequence>